<dbReference type="AlphaFoldDB" id="A0AAV9N7M4"/>
<keyword evidence="6" id="KW-1185">Reference proteome</keyword>
<evidence type="ECO:0000313" key="5">
    <source>
        <dbReference type="EMBL" id="KAK5050815.1"/>
    </source>
</evidence>
<dbReference type="InterPro" id="IPR007527">
    <property type="entry name" value="Znf_SWIM"/>
</dbReference>
<keyword evidence="1" id="KW-0479">Metal-binding</keyword>
<dbReference type="EMBL" id="JAVRRD010000016">
    <property type="protein sequence ID" value="KAK5050815.1"/>
    <property type="molecule type" value="Genomic_DNA"/>
</dbReference>
<feature type="region of interest" description="Disordered" evidence="2">
    <location>
        <begin position="1"/>
        <end position="104"/>
    </location>
</feature>
<dbReference type="SUPFAM" id="SSF57850">
    <property type="entry name" value="RING/U-box"/>
    <property type="match status" value="1"/>
</dbReference>
<evidence type="ECO:0000256" key="2">
    <source>
        <dbReference type="SAM" id="MobiDB-lite"/>
    </source>
</evidence>
<evidence type="ECO:0000259" key="4">
    <source>
        <dbReference type="PROSITE" id="PS50966"/>
    </source>
</evidence>
<dbReference type="GeneID" id="89971561"/>
<dbReference type="PANTHER" id="PTHR21540:SF0">
    <property type="entry name" value="PHD FAMILY PROTEIN"/>
    <property type="match status" value="1"/>
</dbReference>
<feature type="domain" description="RING-type" evidence="3">
    <location>
        <begin position="235"/>
        <end position="283"/>
    </location>
</feature>
<feature type="compositionally biased region" description="Polar residues" evidence="2">
    <location>
        <begin position="19"/>
        <end position="34"/>
    </location>
</feature>
<dbReference type="InterPro" id="IPR013083">
    <property type="entry name" value="Znf_RING/FYVE/PHD"/>
</dbReference>
<dbReference type="PROSITE" id="PS50966">
    <property type="entry name" value="ZF_SWIM"/>
    <property type="match status" value="1"/>
</dbReference>
<organism evidence="5 6">
    <name type="scientific">Exophiala bonariae</name>
    <dbReference type="NCBI Taxonomy" id="1690606"/>
    <lineage>
        <taxon>Eukaryota</taxon>
        <taxon>Fungi</taxon>
        <taxon>Dikarya</taxon>
        <taxon>Ascomycota</taxon>
        <taxon>Pezizomycotina</taxon>
        <taxon>Eurotiomycetes</taxon>
        <taxon>Chaetothyriomycetidae</taxon>
        <taxon>Chaetothyriales</taxon>
        <taxon>Herpotrichiellaceae</taxon>
        <taxon>Exophiala</taxon>
    </lineage>
</organism>
<feature type="domain" description="SWIM-type" evidence="4">
    <location>
        <begin position="152"/>
        <end position="184"/>
    </location>
</feature>
<dbReference type="GO" id="GO:0008270">
    <property type="term" value="F:zinc ion binding"/>
    <property type="evidence" value="ECO:0007669"/>
    <property type="project" value="UniProtKB-KW"/>
</dbReference>
<evidence type="ECO:0000259" key="3">
    <source>
        <dbReference type="PROSITE" id="PS50089"/>
    </source>
</evidence>
<dbReference type="Proteomes" id="UP001358417">
    <property type="component" value="Unassembled WGS sequence"/>
</dbReference>
<keyword evidence="1" id="KW-0863">Zinc-finger</keyword>
<dbReference type="CDD" id="cd16494">
    <property type="entry name" value="RING-CH-C4HC3_ZSWM2"/>
    <property type="match status" value="1"/>
</dbReference>
<sequence>MGSRTNAKGAISKPGASKPNATVESFSISRATAEQQERLLQNMKATNAKGGARLGSNIDSVPKPEAKKVKPIQKSPRTKKASKTSPEKHPIDKGPSEHRLRRFRTKPPQSFLVKLHRARTQRMVVLSRRRTTTKSGAPAEEIDIVGSTGNIYTVSIDQEPSCTCPDSMNGNECKHKVYALHNVLKAPEVLVYQLALLRPELEQIFANAPPIPTDIVEGEDDDTKNGNRKPMDGECPICYMDLDPDHNKLVWCKAQCGHNLHKSCFDQWAASQRGKEVRCVYCRTPWQVESGDVEAAKNSGQVGEDGYINVAEQFGISRARDYSGYHQPWARRHFGAGW</sequence>
<protein>
    <recommendedName>
        <fullName evidence="7">Anaphase-promoting complex subunit 11</fullName>
    </recommendedName>
</protein>
<name>A0AAV9N7M4_9EURO</name>
<comment type="caution">
    <text evidence="5">The sequence shown here is derived from an EMBL/GenBank/DDBJ whole genome shotgun (WGS) entry which is preliminary data.</text>
</comment>
<proteinExistence type="predicted"/>
<reference evidence="5 6" key="1">
    <citation type="submission" date="2023-08" db="EMBL/GenBank/DDBJ databases">
        <title>Black Yeasts Isolated from many extreme environments.</title>
        <authorList>
            <person name="Coleine C."/>
            <person name="Stajich J.E."/>
            <person name="Selbmann L."/>
        </authorList>
    </citation>
    <scope>NUCLEOTIDE SEQUENCE [LARGE SCALE GENOMIC DNA]</scope>
    <source>
        <strain evidence="5 6">CCFEE 5792</strain>
    </source>
</reference>
<keyword evidence="1" id="KW-0862">Zinc</keyword>
<accession>A0AAV9N7M4</accession>
<dbReference type="InterPro" id="IPR001841">
    <property type="entry name" value="Znf_RING"/>
</dbReference>
<dbReference type="Gene3D" id="3.30.40.10">
    <property type="entry name" value="Zinc/RING finger domain, C3HC4 (zinc finger)"/>
    <property type="match status" value="1"/>
</dbReference>
<dbReference type="PROSITE" id="PS50089">
    <property type="entry name" value="ZF_RING_2"/>
    <property type="match status" value="1"/>
</dbReference>
<dbReference type="GO" id="GO:0061630">
    <property type="term" value="F:ubiquitin protein ligase activity"/>
    <property type="evidence" value="ECO:0007669"/>
    <property type="project" value="InterPro"/>
</dbReference>
<evidence type="ECO:0008006" key="7">
    <source>
        <dbReference type="Google" id="ProtNLM"/>
    </source>
</evidence>
<gene>
    <name evidence="5" type="ORF">LTR84_003374</name>
</gene>
<evidence type="ECO:0000256" key="1">
    <source>
        <dbReference type="PROSITE-ProRule" id="PRU00175"/>
    </source>
</evidence>
<evidence type="ECO:0000313" key="6">
    <source>
        <dbReference type="Proteomes" id="UP001358417"/>
    </source>
</evidence>
<dbReference type="PANTHER" id="PTHR21540">
    <property type="entry name" value="RING FINGER AND SWIM DOMAIN-CONTAINING PROTEIN 2"/>
    <property type="match status" value="1"/>
</dbReference>
<dbReference type="InterPro" id="IPR039903">
    <property type="entry name" value="Zswim2"/>
</dbReference>
<feature type="compositionally biased region" description="Basic and acidic residues" evidence="2">
    <location>
        <begin position="85"/>
        <end position="98"/>
    </location>
</feature>
<dbReference type="RefSeq" id="XP_064705315.1">
    <property type="nucleotide sequence ID" value="XM_064846962.1"/>
</dbReference>
<dbReference type="Pfam" id="PF13639">
    <property type="entry name" value="zf-RING_2"/>
    <property type="match status" value="1"/>
</dbReference>